<reference key="1">
    <citation type="submission" date="2010-08" db="EMBL/GenBank/DDBJ databases">
        <authorList>
            <person name="Zeigler D.R."/>
        </authorList>
    </citation>
    <scope>NUCLEOTIDE SEQUENCE</scope>
    <source>
        <strain>W23</strain>
    </source>
</reference>
<dbReference type="EMBL" id="CP002183">
    <property type="protein sequence ID" value="ADM37918.1"/>
    <property type="molecule type" value="Genomic_DNA"/>
</dbReference>
<evidence type="ECO:0000313" key="2">
    <source>
        <dbReference type="Proteomes" id="UP000002233"/>
    </source>
</evidence>
<name>E0TWH1_BACSH</name>
<reference evidence="1 2" key="2">
    <citation type="journal article" date="2011" name="Microbiology">
        <title>The genome sequence of Bacillus subtilis subsp. spizizenii W23: insights into speciation within the B. subtilis complex and into the history of B. subtilis genetics.</title>
        <authorList>
            <person name="Zeigler D.R."/>
        </authorList>
    </citation>
    <scope>NUCLEOTIDE SEQUENCE [LARGE SCALE GENOMIC DNA]</scope>
    <source>
        <strain evidence="2">ATCC 23059 / NRRL B-14472 / W23</strain>
    </source>
</reference>
<accession>E0TWH1</accession>
<dbReference type="Proteomes" id="UP000002233">
    <property type="component" value="Chromosome"/>
</dbReference>
<sequence length="54" mass="6263">MLLNKAEAFITSVPYMKALMREDMMITVFDQEKYLYYSTSSELNFGHKPGDPLP</sequence>
<dbReference type="AlphaFoldDB" id="E0TWH1"/>
<protein>
    <submittedName>
        <fullName evidence="1">Uncharacterized protein</fullName>
    </submittedName>
</protein>
<proteinExistence type="predicted"/>
<dbReference type="KEGG" id="bss:BSUW23_09360"/>
<evidence type="ECO:0000313" key="1">
    <source>
        <dbReference type="EMBL" id="ADM37918.1"/>
    </source>
</evidence>
<gene>
    <name evidence="1" type="ordered locus">BSUW23_09360</name>
</gene>
<organism evidence="1 2">
    <name type="scientific">Bacillus spizizenii (strain ATCC 23059 / NRRL B-14472 / W23)</name>
    <name type="common">Bacillus subtilis subsp. spizizenii</name>
    <dbReference type="NCBI Taxonomy" id="655816"/>
    <lineage>
        <taxon>Bacteria</taxon>
        <taxon>Bacillati</taxon>
        <taxon>Bacillota</taxon>
        <taxon>Bacilli</taxon>
        <taxon>Bacillales</taxon>
        <taxon>Bacillaceae</taxon>
        <taxon>Bacillus</taxon>
    </lineage>
</organism>
<dbReference type="HOGENOM" id="CLU_3040578_0_0_9"/>